<dbReference type="InterPro" id="IPR001610">
    <property type="entry name" value="PAC"/>
</dbReference>
<reference evidence="17 18" key="1">
    <citation type="submission" date="2006-09" db="EMBL/GenBank/DDBJ databases">
        <authorList>
            <person name="Emerson D."/>
            <person name="Ferriera S."/>
            <person name="Johnson J."/>
            <person name="Kravitz S."/>
            <person name="Halpern A."/>
            <person name="Remington K."/>
            <person name="Beeson K."/>
            <person name="Tran B."/>
            <person name="Rogers Y.-H."/>
            <person name="Friedman R."/>
            <person name="Venter J.C."/>
        </authorList>
    </citation>
    <scope>NUCLEOTIDE SEQUENCE [LARGE SCALE GENOMIC DNA]</scope>
    <source>
        <strain evidence="17 18">PV-1</strain>
    </source>
</reference>
<evidence type="ECO:0000256" key="10">
    <source>
        <dbReference type="PROSITE-ProRule" id="PRU00169"/>
    </source>
</evidence>
<feature type="domain" description="PAC" evidence="15">
    <location>
        <begin position="323"/>
        <end position="373"/>
    </location>
</feature>
<proteinExistence type="predicted"/>
<dbReference type="PRINTS" id="PR00344">
    <property type="entry name" value="BCTRLSENSOR"/>
</dbReference>
<keyword evidence="5" id="KW-0808">Transferase</keyword>
<keyword evidence="11" id="KW-1133">Transmembrane helix</keyword>
<dbReference type="Pfam" id="PF13426">
    <property type="entry name" value="PAS_9"/>
    <property type="match status" value="1"/>
</dbReference>
<dbReference type="Pfam" id="PF17152">
    <property type="entry name" value="CHASE8"/>
    <property type="match status" value="1"/>
</dbReference>
<dbReference type="Proteomes" id="UP000005297">
    <property type="component" value="Unassembled WGS sequence"/>
</dbReference>
<dbReference type="RefSeq" id="WP_009851379.1">
    <property type="nucleotide sequence ID" value="NZ_DS022295.1"/>
</dbReference>
<dbReference type="Gene3D" id="3.30.450.20">
    <property type="entry name" value="PAS domain"/>
    <property type="match status" value="2"/>
</dbReference>
<comment type="caution">
    <text evidence="17">The sequence shown here is derived from an EMBL/GenBank/DDBJ whole genome shotgun (WGS) entry which is preliminary data.</text>
</comment>
<dbReference type="InterPro" id="IPR033417">
    <property type="entry name" value="CHASE8"/>
</dbReference>
<dbReference type="GO" id="GO:0000155">
    <property type="term" value="F:phosphorelay sensor kinase activity"/>
    <property type="evidence" value="ECO:0007669"/>
    <property type="project" value="InterPro"/>
</dbReference>
<keyword evidence="6" id="KW-0547">Nucleotide-binding</keyword>
<evidence type="ECO:0000256" key="9">
    <source>
        <dbReference type="ARBA" id="ARBA00023012"/>
    </source>
</evidence>
<dbReference type="SUPFAM" id="SSF47384">
    <property type="entry name" value="Homodimeric domain of signal transducing histidine kinase"/>
    <property type="match status" value="1"/>
</dbReference>
<comment type="catalytic activity">
    <reaction evidence="1">
        <text>ATP + protein L-histidine = ADP + protein N-phospho-L-histidine.</text>
        <dbReference type="EC" id="2.7.13.3"/>
    </reaction>
</comment>
<dbReference type="SMART" id="SM00388">
    <property type="entry name" value="HisKA"/>
    <property type="match status" value="1"/>
</dbReference>
<sequence>MNRESSISIKHQLQLYFVLALGFIVLLMGGVWISYDQVLHEREAERVLTVESEIIGAAVKPALMFNDRQLAGELLQSMQFDTDISVVTLFTADGKTLYNYRAKGDHADSTGPVTFQNSNSSAYGGGKLSLYRVVMHKGRPVGVIYLKSVLNHMQENRFAGIMTVVLTMLGCLVVGLVLASRLQHKIAEPISALAKLMRQMSVDGDYSLRTTNPAFNRETEELLVGFDQMAAEIEHSFSEAEEHHKHLQQSEERFRTIVELAPVPVIITRPSDGHLLFYNQAALKLFGVVTDGVSGRFSAPDFYQHPEQRQQLMQTLETEGEIHGYELEVVGVNDKPFWISLSMNVMRFEGAPALFSAFVDITEQKNVEQVLEKNNQLLEQRVAKRTAALQATKDELQSTLDNMIDTYYRIRADGVVERASASVFSLLGYQPSEIAGLSLQALSVDGQQFTQLADALRQHDGAIINQKVQLKHKSGHAIWASISARVMKDEQGKVTGVEGVLRDISQLVQADLQKQEMENKMTHVQRLESLGILAGGIAHDFNNILAAIMGNAELAQFNALDGLPVQQELKNIIGGSARAADLCKQMLAYSGQGMFVKSEVNITTLVEKELQLIDISISKNISLKLELSNVLPSVCADKTQMQQIIMNLVTNAAESIGEEKQGDITIMTTVIEADSKALACPYIDAIREPGEYVLLEVTDNGCGMDKATMGKIFDPFFTTKFTGRGLGMSAVLGIVRAHGGTIQIDSKPGSGTCFKILLPVSVSDDADQVTADDKTVRPHNLSRTILVVDDEMMVRKVVERLLGRLGCKVMLAADGKEAVDVFRRHRQEIDVVLLDMTMPVMGGKEALKQLRDLDVSLPVFICSGYRHESVADMFDEVQPSGFLQKPFSLNVLSEMLMDLANRG</sequence>
<dbReference type="InterPro" id="IPR000014">
    <property type="entry name" value="PAS"/>
</dbReference>
<evidence type="ECO:0000259" key="16">
    <source>
        <dbReference type="PROSITE" id="PS50885"/>
    </source>
</evidence>
<dbReference type="InterPro" id="IPR004358">
    <property type="entry name" value="Sig_transdc_His_kin-like_C"/>
</dbReference>
<protein>
    <recommendedName>
        <fullName evidence="3">histidine kinase</fullName>
        <ecNumber evidence="3">2.7.13.3</ecNumber>
    </recommendedName>
</protein>
<evidence type="ECO:0000256" key="1">
    <source>
        <dbReference type="ARBA" id="ARBA00000085"/>
    </source>
</evidence>
<dbReference type="SUPFAM" id="SSF55785">
    <property type="entry name" value="PYP-like sensor domain (PAS domain)"/>
    <property type="match status" value="2"/>
</dbReference>
<name>Q0EY50_9PROT</name>
<dbReference type="PANTHER" id="PTHR43065:SF42">
    <property type="entry name" value="TWO-COMPONENT SENSOR PPRA"/>
    <property type="match status" value="1"/>
</dbReference>
<evidence type="ECO:0000256" key="11">
    <source>
        <dbReference type="SAM" id="Phobius"/>
    </source>
</evidence>
<keyword evidence="9" id="KW-0902">Two-component regulatory system</keyword>
<dbReference type="SMART" id="SM00091">
    <property type="entry name" value="PAS"/>
    <property type="match status" value="2"/>
</dbReference>
<dbReference type="InterPro" id="IPR000700">
    <property type="entry name" value="PAS-assoc_C"/>
</dbReference>
<dbReference type="SMART" id="SM00448">
    <property type="entry name" value="REC"/>
    <property type="match status" value="1"/>
</dbReference>
<dbReference type="FunCoup" id="Q0EY50">
    <property type="interactions" value="251"/>
</dbReference>
<dbReference type="HOGENOM" id="CLU_000445_114_21_0"/>
<evidence type="ECO:0000313" key="17">
    <source>
        <dbReference type="EMBL" id="EAU54176.1"/>
    </source>
</evidence>
<dbReference type="InterPro" id="IPR003594">
    <property type="entry name" value="HATPase_dom"/>
</dbReference>
<evidence type="ECO:0000259" key="15">
    <source>
        <dbReference type="PROSITE" id="PS50113"/>
    </source>
</evidence>
<dbReference type="PANTHER" id="PTHR43065">
    <property type="entry name" value="SENSOR HISTIDINE KINASE"/>
    <property type="match status" value="1"/>
</dbReference>
<evidence type="ECO:0000256" key="6">
    <source>
        <dbReference type="ARBA" id="ARBA00022741"/>
    </source>
</evidence>
<dbReference type="InterPro" id="IPR036097">
    <property type="entry name" value="HisK_dim/P_sf"/>
</dbReference>
<feature type="domain" description="PAS" evidence="14">
    <location>
        <begin position="250"/>
        <end position="317"/>
    </location>
</feature>
<dbReference type="PROSITE" id="PS50110">
    <property type="entry name" value="RESPONSE_REGULATORY"/>
    <property type="match status" value="1"/>
</dbReference>
<dbReference type="InParanoid" id="Q0EY50"/>
<dbReference type="InterPro" id="IPR003661">
    <property type="entry name" value="HisK_dim/P_dom"/>
</dbReference>
<organism evidence="17 18">
    <name type="scientific">Mariprofundus ferrooxydans PV-1</name>
    <dbReference type="NCBI Taxonomy" id="314345"/>
    <lineage>
        <taxon>Bacteria</taxon>
        <taxon>Pseudomonadati</taxon>
        <taxon>Pseudomonadota</taxon>
        <taxon>Candidatius Mariprofundia</taxon>
        <taxon>Mariprofundales</taxon>
        <taxon>Mariprofundaceae</taxon>
        <taxon>Mariprofundus</taxon>
    </lineage>
</organism>
<evidence type="ECO:0000256" key="7">
    <source>
        <dbReference type="ARBA" id="ARBA00022777"/>
    </source>
</evidence>
<feature type="modified residue" description="4-aspartylphosphate" evidence="10">
    <location>
        <position position="835"/>
    </location>
</feature>
<keyword evidence="18" id="KW-1185">Reference proteome</keyword>
<accession>Q0EY50</accession>
<evidence type="ECO:0000256" key="4">
    <source>
        <dbReference type="ARBA" id="ARBA00022553"/>
    </source>
</evidence>
<dbReference type="AlphaFoldDB" id="Q0EY50"/>
<keyword evidence="8" id="KW-0067">ATP-binding</keyword>
<evidence type="ECO:0000259" key="12">
    <source>
        <dbReference type="PROSITE" id="PS50109"/>
    </source>
</evidence>
<dbReference type="EC" id="2.7.13.3" evidence="3"/>
<dbReference type="SUPFAM" id="SSF55874">
    <property type="entry name" value="ATPase domain of HSP90 chaperone/DNA topoisomerase II/histidine kinase"/>
    <property type="match status" value="1"/>
</dbReference>
<feature type="domain" description="Response regulatory" evidence="13">
    <location>
        <begin position="784"/>
        <end position="900"/>
    </location>
</feature>
<dbReference type="InterPro" id="IPR013767">
    <property type="entry name" value="PAS_fold"/>
</dbReference>
<feature type="transmembrane region" description="Helical" evidence="11">
    <location>
        <begin position="158"/>
        <end position="179"/>
    </location>
</feature>
<dbReference type="PROSITE" id="PS50112">
    <property type="entry name" value="PAS"/>
    <property type="match status" value="2"/>
</dbReference>
<dbReference type="STRING" id="314344.AL013_05795"/>
<evidence type="ECO:0000256" key="8">
    <source>
        <dbReference type="ARBA" id="ARBA00022840"/>
    </source>
</evidence>
<dbReference type="SMART" id="SM00304">
    <property type="entry name" value="HAMP"/>
    <property type="match status" value="1"/>
</dbReference>
<dbReference type="Gene3D" id="3.40.50.2300">
    <property type="match status" value="1"/>
</dbReference>
<feature type="domain" description="Histidine kinase" evidence="12">
    <location>
        <begin position="536"/>
        <end position="762"/>
    </location>
</feature>
<dbReference type="CDD" id="cd00130">
    <property type="entry name" value="PAS"/>
    <property type="match status" value="2"/>
</dbReference>
<dbReference type="InterPro" id="IPR003660">
    <property type="entry name" value="HAMP_dom"/>
</dbReference>
<dbReference type="Pfam" id="PF02518">
    <property type="entry name" value="HATPase_c"/>
    <property type="match status" value="1"/>
</dbReference>
<evidence type="ECO:0000256" key="5">
    <source>
        <dbReference type="ARBA" id="ARBA00022679"/>
    </source>
</evidence>
<dbReference type="PROSITE" id="PS50113">
    <property type="entry name" value="PAC"/>
    <property type="match status" value="2"/>
</dbReference>
<dbReference type="Gene3D" id="1.10.287.130">
    <property type="match status" value="1"/>
</dbReference>
<comment type="subcellular location">
    <subcellularLocation>
        <location evidence="2">Membrane</location>
    </subcellularLocation>
</comment>
<dbReference type="Pfam" id="PF00072">
    <property type="entry name" value="Response_reg"/>
    <property type="match status" value="1"/>
</dbReference>
<gene>
    <name evidence="17" type="ORF">SPV1_05427</name>
</gene>
<evidence type="ECO:0000313" key="18">
    <source>
        <dbReference type="Proteomes" id="UP000005297"/>
    </source>
</evidence>
<dbReference type="InterPro" id="IPR005467">
    <property type="entry name" value="His_kinase_dom"/>
</dbReference>
<dbReference type="InterPro" id="IPR001789">
    <property type="entry name" value="Sig_transdc_resp-reg_receiver"/>
</dbReference>
<dbReference type="Pfam" id="PF00989">
    <property type="entry name" value="PAS"/>
    <property type="match status" value="1"/>
</dbReference>
<dbReference type="SUPFAM" id="SSF52172">
    <property type="entry name" value="CheY-like"/>
    <property type="match status" value="1"/>
</dbReference>
<dbReference type="SMART" id="SM00086">
    <property type="entry name" value="PAC"/>
    <property type="match status" value="2"/>
</dbReference>
<dbReference type="OrthoDB" id="5287570at2"/>
<dbReference type="GO" id="GO:0016020">
    <property type="term" value="C:membrane"/>
    <property type="evidence" value="ECO:0007669"/>
    <property type="project" value="UniProtKB-SubCell"/>
</dbReference>
<keyword evidence="4 10" id="KW-0597">Phosphoprotein</keyword>
<evidence type="ECO:0000256" key="2">
    <source>
        <dbReference type="ARBA" id="ARBA00004370"/>
    </source>
</evidence>
<dbReference type="PROSITE" id="PS50885">
    <property type="entry name" value="HAMP"/>
    <property type="match status" value="1"/>
</dbReference>
<dbReference type="CDD" id="cd00082">
    <property type="entry name" value="HisKA"/>
    <property type="match status" value="1"/>
</dbReference>
<dbReference type="InterPro" id="IPR035965">
    <property type="entry name" value="PAS-like_dom_sf"/>
</dbReference>
<dbReference type="SMART" id="SM00387">
    <property type="entry name" value="HATPase_c"/>
    <property type="match status" value="1"/>
</dbReference>
<feature type="transmembrane region" description="Helical" evidence="11">
    <location>
        <begin position="15"/>
        <end position="35"/>
    </location>
</feature>
<dbReference type="CDD" id="cd17546">
    <property type="entry name" value="REC_hyHK_CKI1_RcsC-like"/>
    <property type="match status" value="1"/>
</dbReference>
<feature type="domain" description="PAS" evidence="14">
    <location>
        <begin position="392"/>
        <end position="436"/>
    </location>
</feature>
<feature type="domain" description="PAC" evidence="15">
    <location>
        <begin position="464"/>
        <end position="516"/>
    </location>
</feature>
<evidence type="ECO:0000259" key="14">
    <source>
        <dbReference type="PROSITE" id="PS50112"/>
    </source>
</evidence>
<keyword evidence="11" id="KW-0812">Transmembrane</keyword>
<dbReference type="InterPro" id="IPR011006">
    <property type="entry name" value="CheY-like_superfamily"/>
</dbReference>
<dbReference type="Gene3D" id="6.10.340.10">
    <property type="match status" value="1"/>
</dbReference>
<keyword evidence="7 17" id="KW-0418">Kinase</keyword>
<dbReference type="eggNOG" id="COG4191">
    <property type="taxonomic scope" value="Bacteria"/>
</dbReference>
<feature type="domain" description="HAMP" evidence="16">
    <location>
        <begin position="184"/>
        <end position="238"/>
    </location>
</feature>
<evidence type="ECO:0000259" key="13">
    <source>
        <dbReference type="PROSITE" id="PS50110"/>
    </source>
</evidence>
<dbReference type="NCBIfam" id="TIGR00229">
    <property type="entry name" value="sensory_box"/>
    <property type="match status" value="2"/>
</dbReference>
<dbReference type="EMBL" id="AATS01000011">
    <property type="protein sequence ID" value="EAU54176.1"/>
    <property type="molecule type" value="Genomic_DNA"/>
</dbReference>
<dbReference type="PROSITE" id="PS50109">
    <property type="entry name" value="HIS_KIN"/>
    <property type="match status" value="1"/>
</dbReference>
<evidence type="ECO:0000256" key="3">
    <source>
        <dbReference type="ARBA" id="ARBA00012438"/>
    </source>
</evidence>
<dbReference type="Gene3D" id="3.30.565.10">
    <property type="entry name" value="Histidine kinase-like ATPase, C-terminal domain"/>
    <property type="match status" value="1"/>
</dbReference>
<keyword evidence="11" id="KW-0472">Membrane</keyword>
<dbReference type="InterPro" id="IPR036890">
    <property type="entry name" value="HATPase_C_sf"/>
</dbReference>